<keyword evidence="6" id="KW-0812">Transmembrane</keyword>
<comment type="similarity">
    <text evidence="3 10">Belongs to the glycosyltransferase 22 family.</text>
</comment>
<organism evidence="11 12">
    <name type="scientific">Escallonia rubra</name>
    <dbReference type="NCBI Taxonomy" id="112253"/>
    <lineage>
        <taxon>Eukaryota</taxon>
        <taxon>Viridiplantae</taxon>
        <taxon>Streptophyta</taxon>
        <taxon>Embryophyta</taxon>
        <taxon>Tracheophyta</taxon>
        <taxon>Spermatophyta</taxon>
        <taxon>Magnoliopsida</taxon>
        <taxon>eudicotyledons</taxon>
        <taxon>Gunneridae</taxon>
        <taxon>Pentapetalae</taxon>
        <taxon>asterids</taxon>
        <taxon>campanulids</taxon>
        <taxon>Escalloniales</taxon>
        <taxon>Escalloniaceae</taxon>
        <taxon>Escallonia</taxon>
    </lineage>
</organism>
<dbReference type="EMBL" id="JAVXUO010001040">
    <property type="protein sequence ID" value="KAK2986597.1"/>
    <property type="molecule type" value="Genomic_DNA"/>
</dbReference>
<keyword evidence="5" id="KW-0808">Transferase</keyword>
<evidence type="ECO:0000256" key="4">
    <source>
        <dbReference type="ARBA" id="ARBA00022676"/>
    </source>
</evidence>
<evidence type="ECO:0000256" key="3">
    <source>
        <dbReference type="ARBA" id="ARBA00007063"/>
    </source>
</evidence>
<evidence type="ECO:0000256" key="5">
    <source>
        <dbReference type="ARBA" id="ARBA00022679"/>
    </source>
</evidence>
<name>A0AA88USZ8_9ASTE</name>
<keyword evidence="8" id="KW-1133">Transmembrane helix</keyword>
<feature type="non-terminal residue" evidence="11">
    <location>
        <position position="1"/>
    </location>
</feature>
<evidence type="ECO:0000313" key="12">
    <source>
        <dbReference type="Proteomes" id="UP001187471"/>
    </source>
</evidence>
<dbReference type="Proteomes" id="UP001187471">
    <property type="component" value="Unassembled WGS sequence"/>
</dbReference>
<dbReference type="GO" id="GO:0000026">
    <property type="term" value="F:alpha-1,2-mannosyltransferase activity"/>
    <property type="evidence" value="ECO:0007669"/>
    <property type="project" value="TreeGrafter"/>
</dbReference>
<dbReference type="GO" id="GO:0006487">
    <property type="term" value="P:protein N-linked glycosylation"/>
    <property type="evidence" value="ECO:0007669"/>
    <property type="project" value="TreeGrafter"/>
</dbReference>
<evidence type="ECO:0000256" key="2">
    <source>
        <dbReference type="ARBA" id="ARBA00004922"/>
    </source>
</evidence>
<dbReference type="AlphaFoldDB" id="A0AA88USZ8"/>
<evidence type="ECO:0000256" key="9">
    <source>
        <dbReference type="ARBA" id="ARBA00023136"/>
    </source>
</evidence>
<sequence>FLYPIYPLICVAASAVIECFPEFFRDKYNPNDQSVLFQIAKYIRPLVLGLILCASHARTFSLIHGYSAPLEIYKHLEHHGDAGLGENSSVVCVGSEWHRFPSSFFVPDYVGQVRWLDDGFRGLLPLPFNSSLGGTSAAPSYFNNKNKASDKQYLHDPERCNFLIELQLQRPYPSRGSDLSTWEVISLSLSPPPSPSPSPSPSLKSSCTSGCCGTTLFGQRTIASTIPIILHPKLLAAEECLWLIQTSEKNTEMMDYVQVDLQDF</sequence>
<dbReference type="Pfam" id="PF03901">
    <property type="entry name" value="Glyco_transf_22"/>
    <property type="match status" value="1"/>
</dbReference>
<dbReference type="GO" id="GO:0005789">
    <property type="term" value="C:endoplasmic reticulum membrane"/>
    <property type="evidence" value="ECO:0007669"/>
    <property type="project" value="UniProtKB-SubCell"/>
</dbReference>
<protein>
    <recommendedName>
        <fullName evidence="10">Mannosyltransferase</fullName>
        <ecNumber evidence="10">2.4.1.-</ecNumber>
    </recommendedName>
</protein>
<dbReference type="EC" id="2.4.1.-" evidence="10"/>
<evidence type="ECO:0000256" key="6">
    <source>
        <dbReference type="ARBA" id="ARBA00022692"/>
    </source>
</evidence>
<accession>A0AA88USZ8</accession>
<evidence type="ECO:0000256" key="1">
    <source>
        <dbReference type="ARBA" id="ARBA00004477"/>
    </source>
</evidence>
<dbReference type="PANTHER" id="PTHR22760">
    <property type="entry name" value="GLYCOSYLTRANSFERASE"/>
    <property type="match status" value="1"/>
</dbReference>
<keyword evidence="12" id="KW-1185">Reference proteome</keyword>
<comment type="caution">
    <text evidence="11">The sequence shown here is derived from an EMBL/GenBank/DDBJ whole genome shotgun (WGS) entry which is preliminary data.</text>
</comment>
<dbReference type="InterPro" id="IPR005599">
    <property type="entry name" value="GPI_mannosylTrfase"/>
</dbReference>
<keyword evidence="7 10" id="KW-0256">Endoplasmic reticulum</keyword>
<keyword evidence="9" id="KW-0472">Membrane</keyword>
<proteinExistence type="inferred from homology"/>
<reference evidence="11" key="1">
    <citation type="submission" date="2022-12" db="EMBL/GenBank/DDBJ databases">
        <title>Draft genome assemblies for two species of Escallonia (Escalloniales).</title>
        <authorList>
            <person name="Chanderbali A."/>
            <person name="Dervinis C."/>
            <person name="Anghel I."/>
            <person name="Soltis D."/>
            <person name="Soltis P."/>
            <person name="Zapata F."/>
        </authorList>
    </citation>
    <scope>NUCLEOTIDE SEQUENCE</scope>
    <source>
        <strain evidence="11">UCBG92.1500</strain>
        <tissue evidence="11">Leaf</tissue>
    </source>
</reference>
<evidence type="ECO:0000256" key="8">
    <source>
        <dbReference type="ARBA" id="ARBA00022989"/>
    </source>
</evidence>
<comment type="subcellular location">
    <subcellularLocation>
        <location evidence="1 10">Endoplasmic reticulum membrane</location>
        <topology evidence="1 10">Multi-pass membrane protein</topology>
    </subcellularLocation>
</comment>
<evidence type="ECO:0000256" key="7">
    <source>
        <dbReference type="ARBA" id="ARBA00022824"/>
    </source>
</evidence>
<evidence type="ECO:0000256" key="10">
    <source>
        <dbReference type="RuleBase" id="RU363075"/>
    </source>
</evidence>
<gene>
    <name evidence="11" type="ORF">RJ640_004353</name>
</gene>
<evidence type="ECO:0000313" key="11">
    <source>
        <dbReference type="EMBL" id="KAK2986597.1"/>
    </source>
</evidence>
<keyword evidence="4 10" id="KW-0328">Glycosyltransferase</keyword>
<comment type="pathway">
    <text evidence="2">Protein modification; protein glycosylation.</text>
</comment>
<dbReference type="PANTHER" id="PTHR22760:SF2">
    <property type="entry name" value="ALPHA-1,2-MANNOSYLTRANSFERASE ALG9"/>
    <property type="match status" value="1"/>
</dbReference>